<feature type="domain" description="Plastocyanin-like" evidence="1">
    <location>
        <begin position="1"/>
        <end position="52"/>
    </location>
</feature>
<gene>
    <name evidence="2" type="ORF">RFULGI_LOCUS17851</name>
</gene>
<dbReference type="Pfam" id="PF00394">
    <property type="entry name" value="Cu-oxidase"/>
    <property type="match status" value="1"/>
</dbReference>
<dbReference type="Proteomes" id="UP000789396">
    <property type="component" value="Unassembled WGS sequence"/>
</dbReference>
<dbReference type="InterPro" id="IPR001117">
    <property type="entry name" value="Cu-oxidase_2nd"/>
</dbReference>
<accession>A0A9N9PBV6</accession>
<evidence type="ECO:0000313" key="2">
    <source>
        <dbReference type="EMBL" id="CAG8802158.1"/>
    </source>
</evidence>
<feature type="non-terminal residue" evidence="2">
    <location>
        <position position="52"/>
    </location>
</feature>
<dbReference type="AlphaFoldDB" id="A0A9N9PBV6"/>
<dbReference type="SUPFAM" id="SSF49503">
    <property type="entry name" value="Cupredoxins"/>
    <property type="match status" value="1"/>
</dbReference>
<keyword evidence="3" id="KW-1185">Reference proteome</keyword>
<dbReference type="Gene3D" id="2.60.40.420">
    <property type="entry name" value="Cupredoxins - blue copper proteins"/>
    <property type="match status" value="1"/>
</dbReference>
<dbReference type="EMBL" id="CAJVPZ010073278">
    <property type="protein sequence ID" value="CAG8802158.1"/>
    <property type="molecule type" value="Genomic_DNA"/>
</dbReference>
<reference evidence="2" key="1">
    <citation type="submission" date="2021-06" db="EMBL/GenBank/DDBJ databases">
        <authorList>
            <person name="Kallberg Y."/>
            <person name="Tangrot J."/>
            <person name="Rosling A."/>
        </authorList>
    </citation>
    <scope>NUCLEOTIDE SEQUENCE</scope>
    <source>
        <strain evidence="2">IN212</strain>
    </source>
</reference>
<protein>
    <submittedName>
        <fullName evidence="2">16296_t:CDS:1</fullName>
    </submittedName>
</protein>
<organism evidence="2 3">
    <name type="scientific">Racocetra fulgida</name>
    <dbReference type="NCBI Taxonomy" id="60492"/>
    <lineage>
        <taxon>Eukaryota</taxon>
        <taxon>Fungi</taxon>
        <taxon>Fungi incertae sedis</taxon>
        <taxon>Mucoromycota</taxon>
        <taxon>Glomeromycotina</taxon>
        <taxon>Glomeromycetes</taxon>
        <taxon>Diversisporales</taxon>
        <taxon>Gigasporaceae</taxon>
        <taxon>Racocetra</taxon>
    </lineage>
</organism>
<comment type="caution">
    <text evidence="2">The sequence shown here is derived from an EMBL/GenBank/DDBJ whole genome shotgun (WGS) entry which is preliminary data.</text>
</comment>
<dbReference type="OrthoDB" id="2121828at2759"/>
<evidence type="ECO:0000313" key="3">
    <source>
        <dbReference type="Proteomes" id="UP000789396"/>
    </source>
</evidence>
<proteinExistence type="predicted"/>
<sequence>PVPDAVLISGYGQYPCSAATSQGKSCTSVTPATYVVQSGKRYRFRVINTSAD</sequence>
<evidence type="ECO:0000259" key="1">
    <source>
        <dbReference type="Pfam" id="PF00394"/>
    </source>
</evidence>
<dbReference type="InterPro" id="IPR008972">
    <property type="entry name" value="Cupredoxin"/>
</dbReference>
<name>A0A9N9PBV6_9GLOM</name>
<feature type="non-terminal residue" evidence="2">
    <location>
        <position position="1"/>
    </location>
</feature>